<dbReference type="PANTHER" id="PTHR33938:SF15">
    <property type="entry name" value="FERULOYL ESTERASE B-RELATED"/>
    <property type="match status" value="1"/>
</dbReference>
<dbReference type="InterPro" id="IPR029058">
    <property type="entry name" value="AB_hydrolase_fold"/>
</dbReference>
<comment type="similarity">
    <text evidence="1">Belongs to the tannase family.</text>
</comment>
<keyword evidence="6" id="KW-0106">Calcium</keyword>
<evidence type="ECO:0000256" key="6">
    <source>
        <dbReference type="ARBA" id="ARBA00022837"/>
    </source>
</evidence>
<keyword evidence="3" id="KW-0479">Metal-binding</keyword>
<evidence type="ECO:0000313" key="9">
    <source>
        <dbReference type="EMBL" id="NUZ08024.1"/>
    </source>
</evidence>
<evidence type="ECO:0000256" key="3">
    <source>
        <dbReference type="ARBA" id="ARBA00022723"/>
    </source>
</evidence>
<organism evidence="9 10">
    <name type="scientific">Piscinibacter koreensis</name>
    <dbReference type="NCBI Taxonomy" id="2742824"/>
    <lineage>
        <taxon>Bacteria</taxon>
        <taxon>Pseudomonadati</taxon>
        <taxon>Pseudomonadota</taxon>
        <taxon>Betaproteobacteria</taxon>
        <taxon>Burkholderiales</taxon>
        <taxon>Sphaerotilaceae</taxon>
        <taxon>Piscinibacter</taxon>
    </lineage>
</organism>
<dbReference type="EMBL" id="JABWMJ010000010">
    <property type="protein sequence ID" value="NUZ08024.1"/>
    <property type="molecule type" value="Genomic_DNA"/>
</dbReference>
<keyword evidence="2" id="KW-0719">Serine esterase</keyword>
<accession>A0A7Y6NRJ8</accession>
<keyword evidence="5 9" id="KW-0378">Hydrolase</keyword>
<dbReference type="Pfam" id="PF07519">
    <property type="entry name" value="Tannase"/>
    <property type="match status" value="1"/>
</dbReference>
<dbReference type="InterPro" id="IPR011118">
    <property type="entry name" value="Tannase/feruloyl_esterase"/>
</dbReference>
<evidence type="ECO:0000256" key="1">
    <source>
        <dbReference type="ARBA" id="ARBA00006249"/>
    </source>
</evidence>
<keyword evidence="10" id="KW-1185">Reference proteome</keyword>
<comment type="caution">
    <text evidence="9">The sequence shown here is derived from an EMBL/GenBank/DDBJ whole genome shotgun (WGS) entry which is preliminary data.</text>
</comment>
<evidence type="ECO:0000256" key="8">
    <source>
        <dbReference type="SAM" id="MobiDB-lite"/>
    </source>
</evidence>
<keyword evidence="4" id="KW-0732">Signal</keyword>
<reference evidence="9 10" key="1">
    <citation type="submission" date="2020-06" db="EMBL/GenBank/DDBJ databases">
        <title>Schlegella sp. ID0723 isolated from air conditioner.</title>
        <authorList>
            <person name="Kim D.Y."/>
            <person name="Kim D.-U."/>
        </authorList>
    </citation>
    <scope>NUCLEOTIDE SEQUENCE [LARGE SCALE GENOMIC DNA]</scope>
    <source>
        <strain evidence="9 10">ID0723</strain>
    </source>
</reference>
<keyword evidence="7" id="KW-1015">Disulfide bond</keyword>
<gene>
    <name evidence="9" type="ORF">HQN59_19850</name>
</gene>
<name>A0A7Y6NRJ8_9BURK</name>
<dbReference type="SUPFAM" id="SSF53474">
    <property type="entry name" value="alpha/beta-Hydrolases"/>
    <property type="match status" value="1"/>
</dbReference>
<proteinExistence type="inferred from homology"/>
<dbReference type="Proteomes" id="UP000529637">
    <property type="component" value="Unassembled WGS sequence"/>
</dbReference>
<dbReference type="GO" id="GO:0052689">
    <property type="term" value="F:carboxylic ester hydrolase activity"/>
    <property type="evidence" value="ECO:0007669"/>
    <property type="project" value="UniProtKB-KW"/>
</dbReference>
<evidence type="ECO:0000256" key="2">
    <source>
        <dbReference type="ARBA" id="ARBA00022487"/>
    </source>
</evidence>
<feature type="region of interest" description="Disordered" evidence="8">
    <location>
        <begin position="158"/>
        <end position="177"/>
    </location>
</feature>
<evidence type="ECO:0000313" key="10">
    <source>
        <dbReference type="Proteomes" id="UP000529637"/>
    </source>
</evidence>
<dbReference type="PROSITE" id="PS51257">
    <property type="entry name" value="PROKAR_LIPOPROTEIN"/>
    <property type="match status" value="1"/>
</dbReference>
<dbReference type="AlphaFoldDB" id="A0A7Y6NRJ8"/>
<evidence type="ECO:0000256" key="4">
    <source>
        <dbReference type="ARBA" id="ARBA00022729"/>
    </source>
</evidence>
<dbReference type="GO" id="GO:0046872">
    <property type="term" value="F:metal ion binding"/>
    <property type="evidence" value="ECO:0007669"/>
    <property type="project" value="UniProtKB-KW"/>
</dbReference>
<dbReference type="RefSeq" id="WP_176070857.1">
    <property type="nucleotide sequence ID" value="NZ_JABWMJ010000010.1"/>
</dbReference>
<sequence>MLGRRPNPGKRPRIAVAAAGLCLLLAACGGGGGGDDDDDPPQVQPKTCAELNGMTVPASAIGLATTGAVVTSTQVVAAAGTGATAVGEYCRVLGEINPVSATAPKIRFQVNLPTTWNNKAMMFGGGGYNGTIATGAGNVPAGPTDKPTPLGRGYATFGSDSGHQAGPAGSRDGSFGANDEALRNFGGEALKKTRDVAGALIAARYGTKPQRTYFAGGSTGGREALIAVGTWPQDFDGAIVLYPAWNATALNLHLGRVTRALAQPNAYPSRAQRKVVFDAAVQACDGLDNVMDGLISNQSACEARFDPSTATLNGAPIVCPAGQNNSNCLTPQMIDALKLFGQSTLLPYRLASGENVSPGYTVWGTDLGIPTTGMNATQSALQPTVLTLTFGVQQPANPMPPAVDAANTPPYGSTFWDQWVKYFVTRDPNANPLALDPLNPGAWQQRIIDLGAIQDANRTDFSGLRAKGGKILIAHGIHDGLVPNRESQQLMSRVRQTMGSAAVADFMRYYEIPGYNHAVSTQFNAAWDSLTTLENWVEKQVAPPPQVVADTAAVPGRTRPLCEYPAWPRYNGSGDVNSASSFTCVLL</sequence>
<dbReference type="Gene3D" id="3.40.50.1820">
    <property type="entry name" value="alpha/beta hydrolase"/>
    <property type="match status" value="1"/>
</dbReference>
<evidence type="ECO:0000256" key="7">
    <source>
        <dbReference type="ARBA" id="ARBA00023157"/>
    </source>
</evidence>
<dbReference type="PANTHER" id="PTHR33938">
    <property type="entry name" value="FERULOYL ESTERASE B-RELATED"/>
    <property type="match status" value="1"/>
</dbReference>
<protein>
    <submittedName>
        <fullName evidence="9">Tannase/feruloyl esterase family alpha/beta hydrolase</fullName>
    </submittedName>
</protein>
<evidence type="ECO:0000256" key="5">
    <source>
        <dbReference type="ARBA" id="ARBA00022801"/>
    </source>
</evidence>